<keyword evidence="2" id="KW-1185">Reference proteome</keyword>
<evidence type="ECO:0000313" key="2">
    <source>
        <dbReference type="Proteomes" id="UP000886998"/>
    </source>
</evidence>
<dbReference type="Proteomes" id="UP000886998">
    <property type="component" value="Unassembled WGS sequence"/>
</dbReference>
<name>A0A8X7C8W5_9ARAC</name>
<reference evidence="1" key="1">
    <citation type="submission" date="2020-08" db="EMBL/GenBank/DDBJ databases">
        <title>Multicomponent nature underlies the extraordinary mechanical properties of spider dragline silk.</title>
        <authorList>
            <person name="Kono N."/>
            <person name="Nakamura H."/>
            <person name="Mori M."/>
            <person name="Yoshida Y."/>
            <person name="Ohtoshi R."/>
            <person name="Malay A.D."/>
            <person name="Moran D.A.P."/>
            <person name="Tomita M."/>
            <person name="Numata K."/>
            <person name="Arakawa K."/>
        </authorList>
    </citation>
    <scope>NUCLEOTIDE SEQUENCE</scope>
</reference>
<comment type="caution">
    <text evidence="1">The sequence shown here is derived from an EMBL/GenBank/DDBJ whole genome shotgun (WGS) entry which is preliminary data.</text>
</comment>
<dbReference type="AlphaFoldDB" id="A0A8X7C8W5"/>
<organism evidence="1 2">
    <name type="scientific">Trichonephila inaurata madagascariensis</name>
    <dbReference type="NCBI Taxonomy" id="2747483"/>
    <lineage>
        <taxon>Eukaryota</taxon>
        <taxon>Metazoa</taxon>
        <taxon>Ecdysozoa</taxon>
        <taxon>Arthropoda</taxon>
        <taxon>Chelicerata</taxon>
        <taxon>Arachnida</taxon>
        <taxon>Araneae</taxon>
        <taxon>Araneomorphae</taxon>
        <taxon>Entelegynae</taxon>
        <taxon>Araneoidea</taxon>
        <taxon>Nephilidae</taxon>
        <taxon>Trichonephila</taxon>
        <taxon>Trichonephila inaurata</taxon>
    </lineage>
</organism>
<protein>
    <submittedName>
        <fullName evidence="1">Uncharacterized protein</fullName>
    </submittedName>
</protein>
<gene>
    <name evidence="1" type="ORF">TNIN_481151</name>
</gene>
<dbReference type="EMBL" id="BMAV01010890">
    <property type="protein sequence ID" value="GFY56299.1"/>
    <property type="molecule type" value="Genomic_DNA"/>
</dbReference>
<accession>A0A8X7C8W5</accession>
<proteinExistence type="predicted"/>
<sequence>MPRGLLDVSNERPDEMDYRLDRNKRLSILFTNKARFLYKNVIFTLFLLKEAKEKKSPNEFNIDEKYALSVEEAGISMGTFPQYRRRYCEWLDKILDPPYAVAIDSSWRCPRELLLYFLDQGIRQMN</sequence>
<evidence type="ECO:0000313" key="1">
    <source>
        <dbReference type="EMBL" id="GFY56299.1"/>
    </source>
</evidence>